<dbReference type="InterPro" id="IPR000504">
    <property type="entry name" value="RRM_dom"/>
</dbReference>
<sequence length="310" mass="34684">MAANKRVVYVGGLAEEVDEKVLQAAFIPFGDIVDIQIPLDYETEKYRGFAFIEFELAEDAAAAIDNMNDSELFGRTIRVNLAKPMKIKEGSMRPVWADDNWLREHAGETVTKKENEEEEQQQAAAAENTEIQQQQQNEEPPKKKMKSNPQVYFDIRIGSKNCGRIVIELRADVVPKTAENFRCLCAHEKGYGYKGSTFHRIIPQFMCQGGDFTKHNGTGGKSIYGSKFQDENFVLKHTGPGIVSMANSGPNTNGSQFFLCTDKTDWLDNKHVVFGKVIEGMDVVRRIESYGSKSGKPTEKVLIANCGELV</sequence>
<dbReference type="FunFam" id="3.30.70.330:FF:000321">
    <property type="entry name" value="Peptidyl-prolyl cis-trans isomerase E"/>
    <property type="match status" value="1"/>
</dbReference>
<comment type="catalytic activity">
    <reaction evidence="1 10">
        <text>[protein]-peptidylproline (omega=180) = [protein]-peptidylproline (omega=0)</text>
        <dbReference type="Rhea" id="RHEA:16237"/>
        <dbReference type="Rhea" id="RHEA-COMP:10747"/>
        <dbReference type="Rhea" id="RHEA-COMP:10748"/>
        <dbReference type="ChEBI" id="CHEBI:83833"/>
        <dbReference type="ChEBI" id="CHEBI:83834"/>
        <dbReference type="EC" id="5.2.1.8"/>
    </reaction>
</comment>
<evidence type="ECO:0000256" key="3">
    <source>
        <dbReference type="ARBA" id="ARBA00009483"/>
    </source>
</evidence>
<proteinExistence type="inferred from homology"/>
<dbReference type="CDD" id="cd12347">
    <property type="entry name" value="RRM_PPIE"/>
    <property type="match status" value="1"/>
</dbReference>
<reference evidence="15" key="1">
    <citation type="submission" date="2021-01" db="EMBL/GenBank/DDBJ databases">
        <authorList>
            <person name="Li R."/>
            <person name="Bekaert M."/>
        </authorList>
    </citation>
    <scope>NUCLEOTIDE SEQUENCE</scope>
    <source>
        <strain evidence="15">Farmed</strain>
    </source>
</reference>
<dbReference type="GO" id="GO:0006457">
    <property type="term" value="P:protein folding"/>
    <property type="evidence" value="ECO:0007669"/>
    <property type="project" value="InterPro"/>
</dbReference>
<evidence type="ECO:0000256" key="8">
    <source>
        <dbReference type="ARBA" id="ARBA00023235"/>
    </source>
</evidence>
<evidence type="ECO:0000256" key="12">
    <source>
        <dbReference type="SAM" id="MobiDB-lite"/>
    </source>
</evidence>
<dbReference type="EMBL" id="CAHIKZ030004892">
    <property type="protein sequence ID" value="CAE1316776.1"/>
    <property type="molecule type" value="Genomic_DNA"/>
</dbReference>
<feature type="compositionally biased region" description="Low complexity" evidence="12">
    <location>
        <begin position="121"/>
        <end position="138"/>
    </location>
</feature>
<dbReference type="Gene3D" id="2.40.100.10">
    <property type="entry name" value="Cyclophilin-like"/>
    <property type="match status" value="1"/>
</dbReference>
<gene>
    <name evidence="15" type="ORF">SPHA_67428</name>
</gene>
<dbReference type="GO" id="GO:0005739">
    <property type="term" value="C:mitochondrion"/>
    <property type="evidence" value="ECO:0007669"/>
    <property type="project" value="TreeGrafter"/>
</dbReference>
<dbReference type="SMART" id="SM00360">
    <property type="entry name" value="RRM"/>
    <property type="match status" value="1"/>
</dbReference>
<keyword evidence="8 10" id="KW-0413">Isomerase</keyword>
<comment type="subcellular location">
    <subcellularLocation>
        <location evidence="2">Nucleus</location>
    </subcellularLocation>
</comment>
<organism evidence="15 16">
    <name type="scientific">Acanthosepion pharaonis</name>
    <name type="common">Pharaoh cuttlefish</name>
    <name type="synonym">Sepia pharaonis</name>
    <dbReference type="NCBI Taxonomy" id="158019"/>
    <lineage>
        <taxon>Eukaryota</taxon>
        <taxon>Metazoa</taxon>
        <taxon>Spiralia</taxon>
        <taxon>Lophotrochozoa</taxon>
        <taxon>Mollusca</taxon>
        <taxon>Cephalopoda</taxon>
        <taxon>Coleoidea</taxon>
        <taxon>Decapodiformes</taxon>
        <taxon>Sepiida</taxon>
        <taxon>Sepiina</taxon>
        <taxon>Sepiidae</taxon>
        <taxon>Acanthosepion</taxon>
    </lineage>
</organism>
<dbReference type="Pfam" id="PF00076">
    <property type="entry name" value="RRM_1"/>
    <property type="match status" value="1"/>
</dbReference>
<evidence type="ECO:0000256" key="1">
    <source>
        <dbReference type="ARBA" id="ARBA00000971"/>
    </source>
</evidence>
<dbReference type="PRINTS" id="PR00153">
    <property type="entry name" value="CSAPPISMRASE"/>
</dbReference>
<evidence type="ECO:0000256" key="5">
    <source>
        <dbReference type="ARBA" id="ARBA00021137"/>
    </source>
</evidence>
<dbReference type="Pfam" id="PF00160">
    <property type="entry name" value="Pro_isomerase"/>
    <property type="match status" value="1"/>
</dbReference>
<dbReference type="GO" id="GO:0005634">
    <property type="term" value="C:nucleus"/>
    <property type="evidence" value="ECO:0007669"/>
    <property type="project" value="UniProtKB-SubCell"/>
</dbReference>
<dbReference type="PROSITE" id="PS50072">
    <property type="entry name" value="CSA_PPIASE_2"/>
    <property type="match status" value="1"/>
</dbReference>
<dbReference type="PIRSF" id="PIRSF001475">
    <property type="entry name" value="PPI_cyclophilin_E"/>
    <property type="match status" value="1"/>
</dbReference>
<dbReference type="EC" id="5.2.1.8" evidence="4 10"/>
<dbReference type="PANTHER" id="PTHR11071">
    <property type="entry name" value="PEPTIDYL-PROLYL CIS-TRANS ISOMERASE"/>
    <property type="match status" value="1"/>
</dbReference>
<dbReference type="GO" id="GO:0000398">
    <property type="term" value="P:mRNA splicing, via spliceosome"/>
    <property type="evidence" value="ECO:0007669"/>
    <property type="project" value="UniProtKB-ARBA"/>
</dbReference>
<evidence type="ECO:0000256" key="11">
    <source>
        <dbReference type="PROSITE-ProRule" id="PRU00176"/>
    </source>
</evidence>
<dbReference type="SUPFAM" id="SSF50891">
    <property type="entry name" value="Cyclophilin-like"/>
    <property type="match status" value="1"/>
</dbReference>
<dbReference type="InterPro" id="IPR020892">
    <property type="entry name" value="Cyclophilin-type_PPIase_CS"/>
</dbReference>
<dbReference type="GO" id="GO:0003755">
    <property type="term" value="F:peptidyl-prolyl cis-trans isomerase activity"/>
    <property type="evidence" value="ECO:0007669"/>
    <property type="project" value="UniProtKB-KW"/>
</dbReference>
<keyword evidence="7 10" id="KW-0697">Rotamase</keyword>
<dbReference type="PROSITE" id="PS00170">
    <property type="entry name" value="CSA_PPIASE_1"/>
    <property type="match status" value="1"/>
</dbReference>
<keyword evidence="6 11" id="KW-0694">RNA-binding</keyword>
<evidence type="ECO:0000256" key="6">
    <source>
        <dbReference type="ARBA" id="ARBA00022884"/>
    </source>
</evidence>
<dbReference type="PROSITE" id="PS50102">
    <property type="entry name" value="RRM"/>
    <property type="match status" value="1"/>
</dbReference>
<evidence type="ECO:0000256" key="9">
    <source>
        <dbReference type="ARBA" id="ARBA00023242"/>
    </source>
</evidence>
<dbReference type="InterPro" id="IPR034168">
    <property type="entry name" value="PPIE_RRM"/>
</dbReference>
<dbReference type="InterPro" id="IPR035979">
    <property type="entry name" value="RBD_domain_sf"/>
</dbReference>
<dbReference type="Proteomes" id="UP000597762">
    <property type="component" value="Unassembled WGS sequence"/>
</dbReference>
<dbReference type="InterPro" id="IPR029000">
    <property type="entry name" value="Cyclophilin-like_dom_sf"/>
</dbReference>
<comment type="similarity">
    <text evidence="3 10">Belongs to the cyclophilin-type PPIase family. PPIase E subfamily.</text>
</comment>
<evidence type="ECO:0000313" key="15">
    <source>
        <dbReference type="EMBL" id="CAE1316776.1"/>
    </source>
</evidence>
<protein>
    <recommendedName>
        <fullName evidence="5 10">Peptidyl-prolyl cis-trans isomerase E</fullName>
        <shortName evidence="10">PPIase E</shortName>
        <ecNumber evidence="4 10">5.2.1.8</ecNumber>
    </recommendedName>
</protein>
<dbReference type="PANTHER" id="PTHR11071:SF561">
    <property type="entry name" value="PEPTIDYL-PROLYL CIS-TRANS ISOMERASE D-RELATED"/>
    <property type="match status" value="1"/>
</dbReference>
<evidence type="ECO:0000259" key="13">
    <source>
        <dbReference type="PROSITE" id="PS50072"/>
    </source>
</evidence>
<feature type="domain" description="RRM" evidence="14">
    <location>
        <begin position="6"/>
        <end position="84"/>
    </location>
</feature>
<accession>A0A812EA34</accession>
<feature type="region of interest" description="Disordered" evidence="12">
    <location>
        <begin position="109"/>
        <end position="148"/>
    </location>
</feature>
<keyword evidence="9" id="KW-0539">Nucleus</keyword>
<keyword evidence="16" id="KW-1185">Reference proteome</keyword>
<evidence type="ECO:0000313" key="16">
    <source>
        <dbReference type="Proteomes" id="UP000597762"/>
    </source>
</evidence>
<evidence type="ECO:0000259" key="14">
    <source>
        <dbReference type="PROSITE" id="PS50102"/>
    </source>
</evidence>
<evidence type="ECO:0000256" key="10">
    <source>
        <dbReference type="PIRNR" id="PIRNR001475"/>
    </source>
</evidence>
<dbReference type="GO" id="GO:0032991">
    <property type="term" value="C:protein-containing complex"/>
    <property type="evidence" value="ECO:0007669"/>
    <property type="project" value="UniProtKB-ARBA"/>
</dbReference>
<dbReference type="AlphaFoldDB" id="A0A812EA34"/>
<dbReference type="FunFam" id="2.40.100.10:FF:000010">
    <property type="entry name" value="Peptidyl-prolyl cis-trans isomerase E"/>
    <property type="match status" value="1"/>
</dbReference>
<dbReference type="InterPro" id="IPR016304">
    <property type="entry name" value="PPIE"/>
</dbReference>
<feature type="domain" description="PPIase cyclophilin-type" evidence="13">
    <location>
        <begin position="152"/>
        <end position="308"/>
    </location>
</feature>
<dbReference type="SUPFAM" id="SSF54928">
    <property type="entry name" value="RNA-binding domain, RBD"/>
    <property type="match status" value="1"/>
</dbReference>
<comment type="caution">
    <text evidence="15">The sequence shown here is derived from an EMBL/GenBank/DDBJ whole genome shotgun (WGS) entry which is preliminary data.</text>
</comment>
<dbReference type="GO" id="GO:0016018">
    <property type="term" value="F:cyclosporin A binding"/>
    <property type="evidence" value="ECO:0007669"/>
    <property type="project" value="TreeGrafter"/>
</dbReference>
<name>A0A812EA34_ACAPH</name>
<dbReference type="InterPro" id="IPR002130">
    <property type="entry name" value="Cyclophilin-type_PPIase_dom"/>
</dbReference>
<dbReference type="OrthoDB" id="193499at2759"/>
<dbReference type="InterPro" id="IPR012677">
    <property type="entry name" value="Nucleotide-bd_a/b_plait_sf"/>
</dbReference>
<dbReference type="GO" id="GO:0003723">
    <property type="term" value="F:RNA binding"/>
    <property type="evidence" value="ECO:0007669"/>
    <property type="project" value="UniProtKB-UniRule"/>
</dbReference>
<evidence type="ECO:0000256" key="7">
    <source>
        <dbReference type="ARBA" id="ARBA00023110"/>
    </source>
</evidence>
<evidence type="ECO:0000256" key="4">
    <source>
        <dbReference type="ARBA" id="ARBA00013194"/>
    </source>
</evidence>
<comment type="function">
    <text evidence="10">Catalyzes the cis-trans isomerization of proline imidic peptide bonds in proteins.</text>
</comment>
<dbReference type="Gene3D" id="3.30.70.330">
    <property type="match status" value="1"/>
</dbReference>
<evidence type="ECO:0000256" key="2">
    <source>
        <dbReference type="ARBA" id="ARBA00004123"/>
    </source>
</evidence>
<dbReference type="CDD" id="cd01926">
    <property type="entry name" value="cyclophilin_ABH_like"/>
    <property type="match status" value="1"/>
</dbReference>